<dbReference type="NCBIfam" id="TIGR01764">
    <property type="entry name" value="excise"/>
    <property type="match status" value="1"/>
</dbReference>
<dbReference type="InterPro" id="IPR009061">
    <property type="entry name" value="DNA-bd_dom_put_sf"/>
</dbReference>
<accession>A0ABY4IW18</accession>
<feature type="domain" description="Helix-turn-helix" evidence="2">
    <location>
        <begin position="30"/>
        <end position="76"/>
    </location>
</feature>
<sequence>MAERREVVAMSLQGSNDDSERPTPDPLRAFTLREVADRLNVGLSTVTRMVQAGEIEVFRPRGRGKGRPVRVTEAALFKVFYGRHNAA</sequence>
<organism evidence="3 4">
    <name type="scientific">Microbacterium galbinum</name>
    <dbReference type="NCBI Taxonomy" id="2851646"/>
    <lineage>
        <taxon>Bacteria</taxon>
        <taxon>Bacillati</taxon>
        <taxon>Actinomycetota</taxon>
        <taxon>Actinomycetes</taxon>
        <taxon>Micrococcales</taxon>
        <taxon>Microbacteriaceae</taxon>
        <taxon>Microbacterium</taxon>
    </lineage>
</organism>
<dbReference type="InterPro" id="IPR010093">
    <property type="entry name" value="SinI_DNA-bd"/>
</dbReference>
<keyword evidence="4" id="KW-1185">Reference proteome</keyword>
<protein>
    <submittedName>
        <fullName evidence="3">Helix-turn-helix domain-containing protein</fullName>
    </submittedName>
</protein>
<dbReference type="Pfam" id="PF12728">
    <property type="entry name" value="HTH_17"/>
    <property type="match status" value="1"/>
</dbReference>
<name>A0ABY4IW18_9MICO</name>
<proteinExistence type="predicted"/>
<dbReference type="Proteomes" id="UP000831963">
    <property type="component" value="Chromosome"/>
</dbReference>
<evidence type="ECO:0000259" key="2">
    <source>
        <dbReference type="Pfam" id="PF12728"/>
    </source>
</evidence>
<evidence type="ECO:0000256" key="1">
    <source>
        <dbReference type="SAM" id="MobiDB-lite"/>
    </source>
</evidence>
<dbReference type="EMBL" id="CP078077">
    <property type="protein sequence ID" value="UPL15683.1"/>
    <property type="molecule type" value="Genomic_DNA"/>
</dbReference>
<evidence type="ECO:0000313" key="4">
    <source>
        <dbReference type="Proteomes" id="UP000831963"/>
    </source>
</evidence>
<evidence type="ECO:0000313" key="3">
    <source>
        <dbReference type="EMBL" id="UPL15683.1"/>
    </source>
</evidence>
<feature type="region of interest" description="Disordered" evidence="1">
    <location>
        <begin position="1"/>
        <end position="25"/>
    </location>
</feature>
<reference evidence="3 4" key="1">
    <citation type="submission" date="2021-06" db="EMBL/GenBank/DDBJ databases">
        <title>Genome-based taxonomic framework of Microbacterium strains isolated from marine environment, the description of four new species and reclassification of four preexisting species.</title>
        <authorList>
            <person name="Lee S.D."/>
            <person name="Kim S.-M."/>
            <person name="Byeon Y.-S."/>
            <person name="Yang H.L."/>
            <person name="Kim I.S."/>
        </authorList>
    </citation>
    <scope>NUCLEOTIDE SEQUENCE [LARGE SCALE GENOMIC DNA]</scope>
    <source>
        <strain evidence="3 4">SSW1-36</strain>
    </source>
</reference>
<dbReference type="SUPFAM" id="SSF46955">
    <property type="entry name" value="Putative DNA-binding domain"/>
    <property type="match status" value="1"/>
</dbReference>
<dbReference type="InterPro" id="IPR041657">
    <property type="entry name" value="HTH_17"/>
</dbReference>
<gene>
    <name evidence="3" type="ORF">KV396_14875</name>
</gene>